<comment type="caution">
    <text evidence="2">The sequence shown here is derived from an EMBL/GenBank/DDBJ whole genome shotgun (WGS) entry which is preliminary data.</text>
</comment>
<evidence type="ECO:0000256" key="1">
    <source>
        <dbReference type="SAM" id="MobiDB-lite"/>
    </source>
</evidence>
<proteinExistence type="predicted"/>
<evidence type="ECO:0000313" key="3">
    <source>
        <dbReference type="Proteomes" id="UP000250321"/>
    </source>
</evidence>
<accession>A0A314YRQ5</accession>
<sequence length="92" mass="10038">MLLDVSGSALRPEPALRVLVEEPGNEVTRVTFERAGGRGGRERKGLFHDVAQCVLVRWSRKRRVAVDQLVEEDPESPPVNGVSVGTAGGDFR</sequence>
<keyword evidence="3" id="KW-1185">Reference proteome</keyword>
<evidence type="ECO:0000313" key="2">
    <source>
        <dbReference type="EMBL" id="PQQ07438.1"/>
    </source>
</evidence>
<organism evidence="2 3">
    <name type="scientific">Prunus yedoensis var. nudiflora</name>
    <dbReference type="NCBI Taxonomy" id="2094558"/>
    <lineage>
        <taxon>Eukaryota</taxon>
        <taxon>Viridiplantae</taxon>
        <taxon>Streptophyta</taxon>
        <taxon>Embryophyta</taxon>
        <taxon>Tracheophyta</taxon>
        <taxon>Spermatophyta</taxon>
        <taxon>Magnoliopsida</taxon>
        <taxon>eudicotyledons</taxon>
        <taxon>Gunneridae</taxon>
        <taxon>Pentapetalae</taxon>
        <taxon>rosids</taxon>
        <taxon>fabids</taxon>
        <taxon>Rosales</taxon>
        <taxon>Rosaceae</taxon>
        <taxon>Amygdaloideae</taxon>
        <taxon>Amygdaleae</taxon>
        <taxon>Prunus</taxon>
    </lineage>
</organism>
<dbReference type="EMBL" id="PJQY01000857">
    <property type="protein sequence ID" value="PQQ07438.1"/>
    <property type="molecule type" value="Genomic_DNA"/>
</dbReference>
<gene>
    <name evidence="2" type="ORF">Pyn_01577</name>
</gene>
<protein>
    <submittedName>
        <fullName evidence="2">Uncharacterized protein</fullName>
    </submittedName>
</protein>
<dbReference type="Proteomes" id="UP000250321">
    <property type="component" value="Unassembled WGS sequence"/>
</dbReference>
<dbReference type="AlphaFoldDB" id="A0A314YRQ5"/>
<name>A0A314YRQ5_PRUYE</name>
<reference evidence="2 3" key="1">
    <citation type="submission" date="2018-02" db="EMBL/GenBank/DDBJ databases">
        <title>Draft genome of wild Prunus yedoensis var. nudiflora.</title>
        <authorList>
            <person name="Baek S."/>
            <person name="Kim J.-H."/>
            <person name="Choi K."/>
            <person name="Kim G.-B."/>
            <person name="Cho A."/>
            <person name="Jang H."/>
            <person name="Shin C.-H."/>
            <person name="Yu H.-J."/>
            <person name="Mun J.-H."/>
        </authorList>
    </citation>
    <scope>NUCLEOTIDE SEQUENCE [LARGE SCALE GENOMIC DNA]</scope>
    <source>
        <strain evidence="3">cv. Jeju island</strain>
        <tissue evidence="2">Leaf</tissue>
    </source>
</reference>
<feature type="region of interest" description="Disordered" evidence="1">
    <location>
        <begin position="69"/>
        <end position="92"/>
    </location>
</feature>